<reference evidence="1 2" key="1">
    <citation type="submission" date="2022-08" db="EMBL/GenBank/DDBJ databases">
        <title>Myroides zhujiangensis sp. nov., a novel bacterium isolated from sediment in the Pearl River Estuary.</title>
        <authorList>
            <person name="Cui L."/>
        </authorList>
    </citation>
    <scope>NUCLEOTIDE SEQUENCE [LARGE SCALE GENOMIC DNA]</scope>
    <source>
        <strain evidence="1 2">SCSIO 72103</strain>
    </source>
</reference>
<evidence type="ECO:0000313" key="1">
    <source>
        <dbReference type="EMBL" id="UUV22408.1"/>
    </source>
</evidence>
<keyword evidence="2" id="KW-1185">Reference proteome</keyword>
<dbReference type="EMBL" id="CP102382">
    <property type="protein sequence ID" value="UUV22408.1"/>
    <property type="molecule type" value="Genomic_DNA"/>
</dbReference>
<name>A0ABY5NVB9_9FLAO</name>
<sequence>MISNVNYNQQTGWLTANFEGYLYRANTLNDIKVFLKDGKISVPLKGLDIPQNYTHARASQPTISELKRE</sequence>
<protein>
    <submittedName>
        <fullName evidence="1">Uncharacterized protein</fullName>
    </submittedName>
</protein>
<gene>
    <name evidence="1" type="ORF">NPX36_05050</name>
</gene>
<accession>A0ABY5NVB9</accession>
<proteinExistence type="predicted"/>
<dbReference type="Proteomes" id="UP001317001">
    <property type="component" value="Chromosome"/>
</dbReference>
<dbReference type="RefSeq" id="WP_257500325.1">
    <property type="nucleotide sequence ID" value="NZ_CP102382.1"/>
</dbReference>
<evidence type="ECO:0000313" key="2">
    <source>
        <dbReference type="Proteomes" id="UP001317001"/>
    </source>
</evidence>
<organism evidence="1 2">
    <name type="scientific">Paenimyroides aestuarii</name>
    <dbReference type="NCBI Taxonomy" id="2968490"/>
    <lineage>
        <taxon>Bacteria</taxon>
        <taxon>Pseudomonadati</taxon>
        <taxon>Bacteroidota</taxon>
        <taxon>Flavobacteriia</taxon>
        <taxon>Flavobacteriales</taxon>
        <taxon>Flavobacteriaceae</taxon>
        <taxon>Paenimyroides</taxon>
    </lineage>
</organism>